<dbReference type="EMBL" id="MEXN01000009">
    <property type="protein sequence ID" value="OGD03106.1"/>
    <property type="molecule type" value="Genomic_DNA"/>
</dbReference>
<evidence type="ECO:0000256" key="1">
    <source>
        <dbReference type="SAM" id="Phobius"/>
    </source>
</evidence>
<accession>A0A1F4ZB27</accession>
<dbReference type="STRING" id="1797259.A2989_02205"/>
<protein>
    <submittedName>
        <fullName evidence="2">Uncharacterized protein</fullName>
    </submittedName>
</protein>
<keyword evidence="1" id="KW-0472">Membrane</keyword>
<feature type="transmembrane region" description="Helical" evidence="1">
    <location>
        <begin position="80"/>
        <end position="109"/>
    </location>
</feature>
<evidence type="ECO:0000313" key="3">
    <source>
        <dbReference type="Proteomes" id="UP000177080"/>
    </source>
</evidence>
<proteinExistence type="predicted"/>
<keyword evidence="1" id="KW-0812">Transmembrane</keyword>
<reference evidence="2 3" key="1">
    <citation type="journal article" date="2016" name="Nat. Commun.">
        <title>Thousands of microbial genomes shed light on interconnected biogeochemical processes in an aquifer system.</title>
        <authorList>
            <person name="Anantharaman K."/>
            <person name="Brown C.T."/>
            <person name="Hug L.A."/>
            <person name="Sharon I."/>
            <person name="Castelle C.J."/>
            <person name="Probst A.J."/>
            <person name="Thomas B.C."/>
            <person name="Singh A."/>
            <person name="Wilkins M.J."/>
            <person name="Karaoz U."/>
            <person name="Brodie E.L."/>
            <person name="Williams K.H."/>
            <person name="Hubbard S.S."/>
            <person name="Banfield J.F."/>
        </authorList>
    </citation>
    <scope>NUCLEOTIDE SEQUENCE [LARGE SCALE GENOMIC DNA]</scope>
</reference>
<dbReference type="Proteomes" id="UP000177080">
    <property type="component" value="Unassembled WGS sequence"/>
</dbReference>
<gene>
    <name evidence="2" type="ORF">A2989_02205</name>
</gene>
<organism evidence="2 3">
    <name type="scientific">Candidatus Amesbacteria bacterium RIFCSPLOWO2_01_FULL_48_25</name>
    <dbReference type="NCBI Taxonomy" id="1797259"/>
    <lineage>
        <taxon>Bacteria</taxon>
        <taxon>Candidatus Amesiibacteriota</taxon>
    </lineage>
</organism>
<sequence length="117" mass="12108">MAITNPAINGAIGDVGSFGSTTTDSFAKFEAIMSTVVGLLTIGAGLWFVVQLLLGAIHWISAGGDKQAVSNARGQITHAIVGLAIVAGSYVLVIMVGYIFGVELVNVAATLRSLRRF</sequence>
<feature type="transmembrane region" description="Helical" evidence="1">
    <location>
        <begin position="36"/>
        <end position="60"/>
    </location>
</feature>
<dbReference type="AlphaFoldDB" id="A0A1F4ZB27"/>
<evidence type="ECO:0000313" key="2">
    <source>
        <dbReference type="EMBL" id="OGD03106.1"/>
    </source>
</evidence>
<keyword evidence="1" id="KW-1133">Transmembrane helix</keyword>
<comment type="caution">
    <text evidence="2">The sequence shown here is derived from an EMBL/GenBank/DDBJ whole genome shotgun (WGS) entry which is preliminary data.</text>
</comment>
<name>A0A1F4ZB27_9BACT</name>